<proteinExistence type="predicted"/>
<evidence type="ECO:0008006" key="3">
    <source>
        <dbReference type="Google" id="ProtNLM"/>
    </source>
</evidence>
<sequence length="127" mass="13656">MKDSDFVRRVIGVLTEAKQMQTLLEENPDREDVSGDNVRALLNETMPTIALPSDATAAELGEALSLQLGPVIERLTGAFSLIYLQLAEVHDAGRTDITSAEVLQDLALRADSLWPGDPDDPDGPGTV</sequence>
<protein>
    <recommendedName>
        <fullName evidence="3">DUF1844 domain-containing protein</fullName>
    </recommendedName>
</protein>
<name>A0ABU7P9A9_9ACTN</name>
<dbReference type="Proteomes" id="UP001344658">
    <property type="component" value="Unassembled WGS sequence"/>
</dbReference>
<comment type="caution">
    <text evidence="1">The sequence shown here is derived from an EMBL/GenBank/DDBJ whole genome shotgun (WGS) entry which is preliminary data.</text>
</comment>
<reference evidence="1 2" key="1">
    <citation type="submission" date="2023-12" db="EMBL/GenBank/DDBJ databases">
        <title>Streptomyces sp. V4-01.</title>
        <authorList>
            <person name="Somphong A."/>
            <person name="Phongsopitanun W."/>
        </authorList>
    </citation>
    <scope>NUCLEOTIDE SEQUENCE [LARGE SCALE GENOMIC DNA]</scope>
    <source>
        <strain evidence="1 2">V4-01</strain>
    </source>
</reference>
<keyword evidence="2" id="KW-1185">Reference proteome</keyword>
<dbReference type="RefSeq" id="WP_330794330.1">
    <property type="nucleotide sequence ID" value="NZ_JAZEWV010000006.1"/>
</dbReference>
<evidence type="ECO:0000313" key="1">
    <source>
        <dbReference type="EMBL" id="MEE4542400.1"/>
    </source>
</evidence>
<gene>
    <name evidence="1" type="ORF">V2S66_10555</name>
</gene>
<evidence type="ECO:0000313" key="2">
    <source>
        <dbReference type="Proteomes" id="UP001344658"/>
    </source>
</evidence>
<dbReference type="EMBL" id="JAZEWV010000006">
    <property type="protein sequence ID" value="MEE4542400.1"/>
    <property type="molecule type" value="Genomic_DNA"/>
</dbReference>
<accession>A0ABU7P9A9</accession>
<organism evidence="1 2">
    <name type="scientific">Actinacidiphila polyblastidii</name>
    <dbReference type="NCBI Taxonomy" id="3110430"/>
    <lineage>
        <taxon>Bacteria</taxon>
        <taxon>Bacillati</taxon>
        <taxon>Actinomycetota</taxon>
        <taxon>Actinomycetes</taxon>
        <taxon>Kitasatosporales</taxon>
        <taxon>Streptomycetaceae</taxon>
        <taxon>Actinacidiphila</taxon>
    </lineage>
</organism>